<evidence type="ECO:0000256" key="3">
    <source>
        <dbReference type="RuleBase" id="RU000363"/>
    </source>
</evidence>
<dbReference type="InterPro" id="IPR002347">
    <property type="entry name" value="SDR_fam"/>
</dbReference>
<dbReference type="GO" id="GO:0016491">
    <property type="term" value="F:oxidoreductase activity"/>
    <property type="evidence" value="ECO:0007669"/>
    <property type="project" value="UniProtKB-KW"/>
</dbReference>
<dbReference type="Gene3D" id="3.40.50.720">
    <property type="entry name" value="NAD(P)-binding Rossmann-like Domain"/>
    <property type="match status" value="1"/>
</dbReference>
<dbReference type="PANTHER" id="PTHR44196:SF1">
    <property type="entry name" value="DEHYDROGENASE_REDUCTASE SDR FAMILY MEMBER 7B"/>
    <property type="match status" value="1"/>
</dbReference>
<dbReference type="EMBL" id="NGJU01000002">
    <property type="protein sequence ID" value="RST97501.1"/>
    <property type="molecule type" value="Genomic_DNA"/>
</dbReference>
<protein>
    <submittedName>
        <fullName evidence="4">Short-chain dehydrogenase</fullName>
    </submittedName>
</protein>
<dbReference type="AlphaFoldDB" id="A0A429ZUX1"/>
<evidence type="ECO:0000313" key="4">
    <source>
        <dbReference type="EMBL" id="RST97501.1"/>
    </source>
</evidence>
<dbReference type="PRINTS" id="PR00080">
    <property type="entry name" value="SDRFAMILY"/>
</dbReference>
<reference evidence="4 5" key="1">
    <citation type="submission" date="2017-05" db="EMBL/GenBank/DDBJ databases">
        <title>Vagococcus spp. assemblies.</title>
        <authorList>
            <person name="Gulvik C.A."/>
        </authorList>
    </citation>
    <scope>NUCLEOTIDE SEQUENCE [LARGE SCALE GENOMIC DNA]</scope>
    <source>
        <strain evidence="4 5">NCFB 2777</strain>
    </source>
</reference>
<keyword evidence="5" id="KW-1185">Reference proteome</keyword>
<dbReference type="PANTHER" id="PTHR44196">
    <property type="entry name" value="DEHYDROGENASE/REDUCTASE SDR FAMILY MEMBER 7B"/>
    <property type="match status" value="1"/>
</dbReference>
<dbReference type="GO" id="GO:0016020">
    <property type="term" value="C:membrane"/>
    <property type="evidence" value="ECO:0007669"/>
    <property type="project" value="TreeGrafter"/>
</dbReference>
<dbReference type="Proteomes" id="UP000287239">
    <property type="component" value="Unassembled WGS sequence"/>
</dbReference>
<dbReference type="SUPFAM" id="SSF51735">
    <property type="entry name" value="NAD(P)-binding Rossmann-fold domains"/>
    <property type="match status" value="1"/>
</dbReference>
<accession>A0A429ZUX1</accession>
<comment type="caution">
    <text evidence="4">The sequence shown here is derived from an EMBL/GenBank/DDBJ whole genome shotgun (WGS) entry which is preliminary data.</text>
</comment>
<evidence type="ECO:0000313" key="5">
    <source>
        <dbReference type="Proteomes" id="UP000287239"/>
    </source>
</evidence>
<sequence>MKGGSLMAKDLNNKVVLITGGSAGLGEMIAYEAAKKGAIVIVCARRINLIGSVKETCSELSGKAAYAFQLDMANPENIEEVYQKITDEVGVVDVLVNCAGFGLFRHFNDFDMAVVEQMFRVNVLGLMYLTQKVALGMATKKEGHIVNIASQAGKMATVKSSVYSATKFAVLGFSNSLRLELKPLGVKVTTVNPGPIRTDFFDQADETGEYLQAVDRFILEPQPLAHRIVNVFGSNVRELNAPFVMELASKAYFLFPRLGDYFAGSLLNNK</sequence>
<gene>
    <name evidence="4" type="ORF">CBF35_02210</name>
</gene>
<dbReference type="InterPro" id="IPR036291">
    <property type="entry name" value="NAD(P)-bd_dom_sf"/>
</dbReference>
<dbReference type="PROSITE" id="PS00061">
    <property type="entry name" value="ADH_SHORT"/>
    <property type="match status" value="1"/>
</dbReference>
<proteinExistence type="inferred from homology"/>
<dbReference type="InterPro" id="IPR020904">
    <property type="entry name" value="Sc_DH/Rdtase_CS"/>
</dbReference>
<keyword evidence="2" id="KW-0560">Oxidoreductase</keyword>
<name>A0A429ZUX1_9ENTE</name>
<comment type="similarity">
    <text evidence="1 3">Belongs to the short-chain dehydrogenases/reductases (SDR) family.</text>
</comment>
<evidence type="ECO:0000256" key="1">
    <source>
        <dbReference type="ARBA" id="ARBA00006484"/>
    </source>
</evidence>
<dbReference type="Pfam" id="PF00106">
    <property type="entry name" value="adh_short"/>
    <property type="match status" value="1"/>
</dbReference>
<evidence type="ECO:0000256" key="2">
    <source>
        <dbReference type="ARBA" id="ARBA00023002"/>
    </source>
</evidence>
<organism evidence="4 5">
    <name type="scientific">Vagococcus salmoninarum</name>
    <dbReference type="NCBI Taxonomy" id="2739"/>
    <lineage>
        <taxon>Bacteria</taxon>
        <taxon>Bacillati</taxon>
        <taxon>Bacillota</taxon>
        <taxon>Bacilli</taxon>
        <taxon>Lactobacillales</taxon>
        <taxon>Enterococcaceae</taxon>
        <taxon>Vagococcus</taxon>
    </lineage>
</organism>
<dbReference type="PRINTS" id="PR00081">
    <property type="entry name" value="GDHRDH"/>
</dbReference>